<reference evidence="12" key="2">
    <citation type="submission" date="2020-11" db="EMBL/GenBank/DDBJ databases">
        <authorList>
            <person name="McCartney M.A."/>
            <person name="Auch B."/>
            <person name="Kono T."/>
            <person name="Mallez S."/>
            <person name="Becker A."/>
            <person name="Gohl D.M."/>
            <person name="Silverstein K.A.T."/>
            <person name="Koren S."/>
            <person name="Bechman K.B."/>
            <person name="Herman A."/>
            <person name="Abrahante J.E."/>
            <person name="Garbe J."/>
        </authorList>
    </citation>
    <scope>NUCLEOTIDE SEQUENCE</scope>
    <source>
        <strain evidence="12">Duluth1</strain>
        <tissue evidence="12">Whole animal</tissue>
    </source>
</reference>
<dbReference type="FunFam" id="3.40.140.10:FF:000021">
    <property type="entry name" value="Deoxycytidylate deaminase"/>
    <property type="match status" value="1"/>
</dbReference>
<dbReference type="PANTHER" id="PTHR11086">
    <property type="entry name" value="DEOXYCYTIDYLATE DEAMINASE-RELATED"/>
    <property type="match status" value="1"/>
</dbReference>
<comment type="cofactor">
    <cofactor evidence="1 10">
        <name>Zn(2+)</name>
        <dbReference type="ChEBI" id="CHEBI:29105"/>
    </cofactor>
</comment>
<keyword evidence="6 10" id="KW-0862">Zinc</keyword>
<keyword evidence="13" id="KW-1185">Reference proteome</keyword>
<feature type="binding site" evidence="10">
    <location>
        <position position="64"/>
    </location>
    <ligand>
        <name>Zn(2+)</name>
        <dbReference type="ChEBI" id="CHEBI:29105"/>
        <note>catalytic</note>
    </ligand>
</feature>
<evidence type="ECO:0000256" key="10">
    <source>
        <dbReference type="PIRSR" id="PIRSR006019-2"/>
    </source>
</evidence>
<evidence type="ECO:0000256" key="8">
    <source>
        <dbReference type="ARBA" id="ARBA00041763"/>
    </source>
</evidence>
<keyword evidence="5" id="KW-0378">Hydrolase</keyword>
<comment type="similarity">
    <text evidence="2">Belongs to the cytidine and deoxycytidylate deaminase family.</text>
</comment>
<dbReference type="PROSITE" id="PS00903">
    <property type="entry name" value="CYT_DCMP_DEAMINASES_1"/>
    <property type="match status" value="1"/>
</dbReference>
<dbReference type="Pfam" id="PF00383">
    <property type="entry name" value="dCMP_cyt_deam_1"/>
    <property type="match status" value="1"/>
</dbReference>
<evidence type="ECO:0000256" key="9">
    <source>
        <dbReference type="PIRSR" id="PIRSR006019-1"/>
    </source>
</evidence>
<comment type="caution">
    <text evidence="12">The sequence shown here is derived from an EMBL/GenBank/DDBJ whole genome shotgun (WGS) entry which is preliminary data.</text>
</comment>
<evidence type="ECO:0000259" key="11">
    <source>
        <dbReference type="PROSITE" id="PS51747"/>
    </source>
</evidence>
<dbReference type="GO" id="GO:0008270">
    <property type="term" value="F:zinc ion binding"/>
    <property type="evidence" value="ECO:0007669"/>
    <property type="project" value="InterPro"/>
</dbReference>
<dbReference type="InterPro" id="IPR035105">
    <property type="entry name" value="Deoxycytidylate_deaminase_dom"/>
</dbReference>
<accession>A0A9D4KBI9</accession>
<proteinExistence type="inferred from homology"/>
<name>A0A9D4KBI9_DREPO</name>
<dbReference type="PANTHER" id="PTHR11086:SF18">
    <property type="entry name" value="DEOXYCYTIDYLATE DEAMINASE"/>
    <property type="match status" value="1"/>
</dbReference>
<gene>
    <name evidence="12" type="ORF">DPMN_109895</name>
</gene>
<evidence type="ECO:0000256" key="3">
    <source>
        <dbReference type="ARBA" id="ARBA00022723"/>
    </source>
</evidence>
<evidence type="ECO:0000256" key="1">
    <source>
        <dbReference type="ARBA" id="ARBA00001947"/>
    </source>
</evidence>
<dbReference type="InterPro" id="IPR016473">
    <property type="entry name" value="dCMP_deaminase"/>
</dbReference>
<evidence type="ECO:0000313" key="12">
    <source>
        <dbReference type="EMBL" id="KAH3836523.1"/>
    </source>
</evidence>
<dbReference type="Gene3D" id="3.40.140.10">
    <property type="entry name" value="Cytidine Deaminase, domain 2"/>
    <property type="match status" value="1"/>
</dbReference>
<dbReference type="Proteomes" id="UP000828390">
    <property type="component" value="Unassembled WGS sequence"/>
</dbReference>
<feature type="domain" description="CMP/dCMP-type deaminase" evidence="11">
    <location>
        <begin position="1"/>
        <end position="132"/>
    </location>
</feature>
<protein>
    <recommendedName>
        <fullName evidence="8">dCMP deaminase</fullName>
        <ecNumber evidence="7">3.5.4.12</ecNumber>
    </recommendedName>
    <alternativeName>
        <fullName evidence="8">dCMP deaminase</fullName>
    </alternativeName>
</protein>
<reference evidence="12" key="1">
    <citation type="journal article" date="2019" name="bioRxiv">
        <title>The Genome of the Zebra Mussel, Dreissena polymorpha: A Resource for Invasive Species Research.</title>
        <authorList>
            <person name="McCartney M.A."/>
            <person name="Auch B."/>
            <person name="Kono T."/>
            <person name="Mallez S."/>
            <person name="Zhang Y."/>
            <person name="Obille A."/>
            <person name="Becker A."/>
            <person name="Abrahante J.E."/>
            <person name="Garbe J."/>
            <person name="Badalamenti J.P."/>
            <person name="Herman A."/>
            <person name="Mangelson H."/>
            <person name="Liachko I."/>
            <person name="Sullivan S."/>
            <person name="Sone E.D."/>
            <person name="Koren S."/>
            <person name="Silverstein K.A.T."/>
            <person name="Beckman K.B."/>
            <person name="Gohl D.M."/>
        </authorList>
    </citation>
    <scope>NUCLEOTIDE SEQUENCE</scope>
    <source>
        <strain evidence="12">Duluth1</strain>
        <tissue evidence="12">Whole animal</tissue>
    </source>
</reference>
<dbReference type="GO" id="GO:0004132">
    <property type="term" value="F:dCMP deaminase activity"/>
    <property type="evidence" value="ECO:0007669"/>
    <property type="project" value="UniProtKB-EC"/>
</dbReference>
<evidence type="ECO:0000313" key="13">
    <source>
        <dbReference type="Proteomes" id="UP000828390"/>
    </source>
</evidence>
<dbReference type="PIRSF" id="PIRSF006019">
    <property type="entry name" value="dCMP_deaminase"/>
    <property type="match status" value="1"/>
</dbReference>
<dbReference type="GO" id="GO:0006220">
    <property type="term" value="P:pyrimidine nucleotide metabolic process"/>
    <property type="evidence" value="ECO:0007669"/>
    <property type="project" value="InterPro"/>
</dbReference>
<evidence type="ECO:0000256" key="5">
    <source>
        <dbReference type="ARBA" id="ARBA00022801"/>
    </source>
</evidence>
<dbReference type="CDD" id="cd01286">
    <property type="entry name" value="deoxycytidylate_deaminase"/>
    <property type="match status" value="1"/>
</dbReference>
<evidence type="ECO:0000256" key="7">
    <source>
        <dbReference type="ARBA" id="ARBA00038938"/>
    </source>
</evidence>
<dbReference type="AlphaFoldDB" id="A0A9D4KBI9"/>
<feature type="binding site" evidence="10">
    <location>
        <position position="90"/>
    </location>
    <ligand>
        <name>Zn(2+)</name>
        <dbReference type="ChEBI" id="CHEBI:29105"/>
        <note>catalytic</note>
    </ligand>
</feature>
<dbReference type="EC" id="3.5.4.12" evidence="7"/>
<evidence type="ECO:0000256" key="4">
    <source>
        <dbReference type="ARBA" id="ARBA00022727"/>
    </source>
</evidence>
<feature type="active site" description="Proton donor" evidence="9">
    <location>
        <position position="66"/>
    </location>
</feature>
<evidence type="ECO:0000256" key="2">
    <source>
        <dbReference type="ARBA" id="ARBA00006576"/>
    </source>
</evidence>
<dbReference type="SUPFAM" id="SSF53927">
    <property type="entry name" value="Cytidine deaminase-like"/>
    <property type="match status" value="1"/>
</dbReference>
<keyword evidence="4" id="KW-0545">Nucleotide biosynthesis</keyword>
<dbReference type="GO" id="GO:0009165">
    <property type="term" value="P:nucleotide biosynthetic process"/>
    <property type="evidence" value="ECO:0007669"/>
    <property type="project" value="UniProtKB-KW"/>
</dbReference>
<evidence type="ECO:0000256" key="6">
    <source>
        <dbReference type="ARBA" id="ARBA00022833"/>
    </source>
</evidence>
<dbReference type="PROSITE" id="PS51747">
    <property type="entry name" value="CYT_DCMP_DEAMINASES_2"/>
    <property type="match status" value="1"/>
</dbReference>
<keyword evidence="3 10" id="KW-0479">Metal-binding</keyword>
<feature type="binding site" evidence="10">
    <location>
        <position position="93"/>
    </location>
    <ligand>
        <name>Zn(2+)</name>
        <dbReference type="ChEBI" id="CHEBI:29105"/>
        <note>catalytic</note>
    </ligand>
</feature>
<dbReference type="EMBL" id="JAIWYP010000004">
    <property type="protein sequence ID" value="KAH3836523.1"/>
    <property type="molecule type" value="Genomic_DNA"/>
</dbReference>
<sequence>MGVAFLSGQRSKDPRTQVGACIVNKDKRIVSTGYNGMPNSCSDDDLPWEREEGTLKNKHLYVCHAEMNAVVNTFSESLKGCTMYVSLFPCNECTKIIIQAGITEIWYYSDKKKGDPKDIASRKMLRMAKVKIRRFPRQKESIKIDFNVNENS</sequence>
<dbReference type="InterPro" id="IPR002125">
    <property type="entry name" value="CMP_dCMP_dom"/>
</dbReference>
<dbReference type="GO" id="GO:0005737">
    <property type="term" value="C:cytoplasm"/>
    <property type="evidence" value="ECO:0007669"/>
    <property type="project" value="TreeGrafter"/>
</dbReference>
<organism evidence="12 13">
    <name type="scientific">Dreissena polymorpha</name>
    <name type="common">Zebra mussel</name>
    <name type="synonym">Mytilus polymorpha</name>
    <dbReference type="NCBI Taxonomy" id="45954"/>
    <lineage>
        <taxon>Eukaryota</taxon>
        <taxon>Metazoa</taxon>
        <taxon>Spiralia</taxon>
        <taxon>Lophotrochozoa</taxon>
        <taxon>Mollusca</taxon>
        <taxon>Bivalvia</taxon>
        <taxon>Autobranchia</taxon>
        <taxon>Heteroconchia</taxon>
        <taxon>Euheterodonta</taxon>
        <taxon>Imparidentia</taxon>
        <taxon>Neoheterodontei</taxon>
        <taxon>Myida</taxon>
        <taxon>Dreissenoidea</taxon>
        <taxon>Dreissenidae</taxon>
        <taxon>Dreissena</taxon>
    </lineage>
</organism>
<dbReference type="InterPro" id="IPR015517">
    <property type="entry name" value="dCMP_deaminase-rel"/>
</dbReference>
<dbReference type="InterPro" id="IPR016193">
    <property type="entry name" value="Cytidine_deaminase-like"/>
</dbReference>
<dbReference type="InterPro" id="IPR016192">
    <property type="entry name" value="APOBEC/CMP_deaminase_Zn-bd"/>
</dbReference>